<reference evidence="3" key="1">
    <citation type="journal article" date="2014" name="Nat. Genet.">
        <title>The genome of the stress-tolerant wild tomato species Solanum pennellii.</title>
        <authorList>
            <person name="Bolger A."/>
            <person name="Scossa F."/>
            <person name="Bolger M.E."/>
            <person name="Lanz C."/>
            <person name="Maumus F."/>
            <person name="Tohge T."/>
            <person name="Quesneville H."/>
            <person name="Alseekh S."/>
            <person name="Sorensen I."/>
            <person name="Lichtenstein G."/>
            <person name="Fich E.A."/>
            <person name="Conte M."/>
            <person name="Keller H."/>
            <person name="Schneeberger K."/>
            <person name="Schwacke R."/>
            <person name="Ofner I."/>
            <person name="Vrebalov J."/>
            <person name="Xu Y."/>
            <person name="Osorio S."/>
            <person name="Aflitos S.A."/>
            <person name="Schijlen E."/>
            <person name="Jimenez-Gomez J.M."/>
            <person name="Ryngajllo M."/>
            <person name="Kimura S."/>
            <person name="Kumar R."/>
            <person name="Koenig D."/>
            <person name="Headland L.R."/>
            <person name="Maloof J.N."/>
            <person name="Sinha N."/>
            <person name="van Ham R.C."/>
            <person name="Lankhorst R.K."/>
            <person name="Mao L."/>
            <person name="Vogel A."/>
            <person name="Arsova B."/>
            <person name="Panstruga R."/>
            <person name="Fei Z."/>
            <person name="Rose J.K."/>
            <person name="Zamir D."/>
            <person name="Carrari F."/>
            <person name="Giovannoni J.J."/>
            <person name="Weigel D."/>
            <person name="Usadel B."/>
            <person name="Fernie A.R."/>
        </authorList>
    </citation>
    <scope>NUCLEOTIDE SEQUENCE [LARGE SCALE GENOMIC DNA]</scope>
    <source>
        <strain evidence="3">cv. LA0716</strain>
    </source>
</reference>
<feature type="repeat" description="PPR" evidence="2">
    <location>
        <begin position="361"/>
        <end position="395"/>
    </location>
</feature>
<dbReference type="PROSITE" id="PS51375">
    <property type="entry name" value="PPR"/>
    <property type="match status" value="11"/>
</dbReference>
<accession>A0ABM1GV18</accession>
<evidence type="ECO:0000313" key="3">
    <source>
        <dbReference type="Proteomes" id="UP000694930"/>
    </source>
</evidence>
<dbReference type="Pfam" id="PF13041">
    <property type="entry name" value="PPR_2"/>
    <property type="match status" value="4"/>
</dbReference>
<feature type="repeat" description="PPR" evidence="2">
    <location>
        <begin position="622"/>
        <end position="656"/>
    </location>
</feature>
<dbReference type="NCBIfam" id="TIGR00756">
    <property type="entry name" value="PPR"/>
    <property type="match status" value="10"/>
</dbReference>
<feature type="repeat" description="PPR" evidence="2">
    <location>
        <begin position="256"/>
        <end position="290"/>
    </location>
</feature>
<keyword evidence="3" id="KW-1185">Reference proteome</keyword>
<feature type="repeat" description="PPR" evidence="2">
    <location>
        <begin position="431"/>
        <end position="465"/>
    </location>
</feature>
<name>A0ABM1GV18_SOLPN</name>
<proteinExistence type="predicted"/>
<keyword evidence="1" id="KW-0677">Repeat</keyword>
<dbReference type="GeneID" id="107020518"/>
<dbReference type="RefSeq" id="XP_015076408.1">
    <property type="nucleotide sequence ID" value="XM_015220922.2"/>
</dbReference>
<feature type="repeat" description="PPR" evidence="2">
    <location>
        <begin position="552"/>
        <end position="586"/>
    </location>
</feature>
<feature type="repeat" description="PPR" evidence="2">
    <location>
        <begin position="587"/>
        <end position="621"/>
    </location>
</feature>
<evidence type="ECO:0000313" key="4">
    <source>
        <dbReference type="RefSeq" id="XP_015076408.1"/>
    </source>
</evidence>
<dbReference type="InterPro" id="IPR002885">
    <property type="entry name" value="PPR_rpt"/>
</dbReference>
<evidence type="ECO:0000256" key="1">
    <source>
        <dbReference type="ARBA" id="ARBA00022737"/>
    </source>
</evidence>
<dbReference type="Pfam" id="PF12854">
    <property type="entry name" value="PPR_1"/>
    <property type="match status" value="2"/>
</dbReference>
<feature type="repeat" description="PPR" evidence="2">
    <location>
        <begin position="326"/>
        <end position="360"/>
    </location>
</feature>
<organism evidence="3 4">
    <name type="scientific">Solanum pennellii</name>
    <name type="common">Tomato</name>
    <name type="synonym">Lycopersicon pennellii</name>
    <dbReference type="NCBI Taxonomy" id="28526"/>
    <lineage>
        <taxon>Eukaryota</taxon>
        <taxon>Viridiplantae</taxon>
        <taxon>Streptophyta</taxon>
        <taxon>Embryophyta</taxon>
        <taxon>Tracheophyta</taxon>
        <taxon>Spermatophyta</taxon>
        <taxon>Magnoliopsida</taxon>
        <taxon>eudicotyledons</taxon>
        <taxon>Gunneridae</taxon>
        <taxon>Pentapetalae</taxon>
        <taxon>asterids</taxon>
        <taxon>lamiids</taxon>
        <taxon>Solanales</taxon>
        <taxon>Solanaceae</taxon>
        <taxon>Solanoideae</taxon>
        <taxon>Solaneae</taxon>
        <taxon>Solanum</taxon>
        <taxon>Solanum subgen. Lycopersicon</taxon>
    </lineage>
</organism>
<feature type="repeat" description="PPR" evidence="2">
    <location>
        <begin position="466"/>
        <end position="500"/>
    </location>
</feature>
<evidence type="ECO:0000256" key="2">
    <source>
        <dbReference type="PROSITE-ProRule" id="PRU00708"/>
    </source>
</evidence>
<dbReference type="SUPFAM" id="SSF48452">
    <property type="entry name" value="TPR-like"/>
    <property type="match status" value="1"/>
</dbReference>
<feature type="repeat" description="PPR" evidence="2">
    <location>
        <begin position="291"/>
        <end position="325"/>
    </location>
</feature>
<dbReference type="PANTHER" id="PTHR47932">
    <property type="entry name" value="ATPASE EXPRESSION PROTEIN 3"/>
    <property type="match status" value="1"/>
</dbReference>
<feature type="repeat" description="PPR" evidence="2">
    <location>
        <begin position="396"/>
        <end position="430"/>
    </location>
</feature>
<dbReference type="Proteomes" id="UP000694930">
    <property type="component" value="Chromosome 5"/>
</dbReference>
<protein>
    <submittedName>
        <fullName evidence="4">Pentatricopeptide repeat-containing protein At1g05670, mitochondrial isoform X2</fullName>
    </submittedName>
</protein>
<sequence length="698" mass="80185">MRRCSAFVFPYHSQVLSYHRYLGSVTKHMSFFSYSTNSAVAKRSCLTLTAARPFPDYSPKKPSVRDFELVQHVSTSIKQRYSEHVRRVLKPFESKIKPDHIVWVLMTIKNDYKLVIDFFDWWCQRRDPSIEVRCIIVHIAAAQKDARIVHRLIHDFWARPSVDVTVFFPQFLEKLIYTYKDWGSNPFVFDIFFQVLVELGSLDYGRKLFDKMLHYGLVLSVSSCNFFLSRLSHEIEGHKMMLKVFNEFSEVGVCWDNESHNIVIHSLCRIGKVKEAHNLLLQMELRGCMPDVVSYSTVINGYCAAGQLESVMKIIEEMQVKGLKPNAFTFNSIILLLSKRGKVHDAEKILREMTSQRITADNVVYTTLIDGFCKTGNISAAYGLFNEMQSLNISPDLITYTTLISGLCQTGNIVEADKLLNYMLGRGLEPDEFIYTTLIDGYCKAGEIRTAFSLHNKMVQMQFVPNIVTYTTLVDGLCKLGELETANELLQEMCGKGLELNIYTYNSLVNGFCKAGDVNQALKLMEDMEAAGMLQEGDKLLKWMLEKGIIPNATTYNSLMKQYSVRNNMCMTSEIYKGMLDQGVVPNANTFNILIRGHCKARNMKEAWFLHKEMIKKGFTPTLETYHALIKGFLRRKKYSEAKELFEEMRRYGLLADKEFYSIFADMNYELGNFDLALELCDEAVEKCLTDKTDNRNA</sequence>
<dbReference type="Gene3D" id="1.25.40.10">
    <property type="entry name" value="Tetratricopeptide repeat domain"/>
    <property type="match status" value="4"/>
</dbReference>
<dbReference type="InterPro" id="IPR011990">
    <property type="entry name" value="TPR-like_helical_dom_sf"/>
</dbReference>
<dbReference type="PANTHER" id="PTHR47932:SF62">
    <property type="entry name" value="EXPRESSED PROTEIN"/>
    <property type="match status" value="1"/>
</dbReference>
<feature type="repeat" description="PPR" evidence="2">
    <location>
        <begin position="501"/>
        <end position="535"/>
    </location>
</feature>
<reference evidence="4" key="2">
    <citation type="submission" date="2025-08" db="UniProtKB">
        <authorList>
            <consortium name="RefSeq"/>
        </authorList>
    </citation>
    <scope>IDENTIFICATION</scope>
</reference>
<gene>
    <name evidence="4" type="primary">LOC107020518</name>
</gene>